<dbReference type="InterPro" id="IPR029058">
    <property type="entry name" value="AB_hydrolase_fold"/>
</dbReference>
<dbReference type="PANTHER" id="PTHR21562">
    <property type="entry name" value="NOTUM-RELATED"/>
    <property type="match status" value="1"/>
</dbReference>
<dbReference type="Proteomes" id="UP000217257">
    <property type="component" value="Chromosome"/>
</dbReference>
<dbReference type="SUPFAM" id="SSF53474">
    <property type="entry name" value="alpha/beta-Hydrolases"/>
    <property type="match status" value="1"/>
</dbReference>
<organism evidence="1 2">
    <name type="scientific">Cystobacter fuscus</name>
    <dbReference type="NCBI Taxonomy" id="43"/>
    <lineage>
        <taxon>Bacteria</taxon>
        <taxon>Pseudomonadati</taxon>
        <taxon>Myxococcota</taxon>
        <taxon>Myxococcia</taxon>
        <taxon>Myxococcales</taxon>
        <taxon>Cystobacterineae</taxon>
        <taxon>Archangiaceae</taxon>
        <taxon>Cystobacter</taxon>
    </lineage>
</organism>
<name>A0A250JGI6_9BACT</name>
<dbReference type="InterPro" id="IPR004963">
    <property type="entry name" value="PAE/NOTUM"/>
</dbReference>
<dbReference type="PANTHER" id="PTHR21562:SF83">
    <property type="entry name" value="PECTIN ACETYLESTERASE 4"/>
    <property type="match status" value="1"/>
</dbReference>
<dbReference type="Pfam" id="PF03283">
    <property type="entry name" value="PAE"/>
    <property type="match status" value="1"/>
</dbReference>
<protein>
    <submittedName>
        <fullName evidence="1">Esterase</fullName>
    </submittedName>
</protein>
<dbReference type="PROSITE" id="PS51257">
    <property type="entry name" value="PROKAR_LIPOPROTEIN"/>
    <property type="match status" value="1"/>
</dbReference>
<reference evidence="1 2" key="1">
    <citation type="submission" date="2017-06" db="EMBL/GenBank/DDBJ databases">
        <title>Sequencing and comparative analysis of myxobacterial genomes.</title>
        <authorList>
            <person name="Rupp O."/>
            <person name="Goesmann A."/>
            <person name="Sogaard-Andersen L."/>
        </authorList>
    </citation>
    <scope>NUCLEOTIDE SEQUENCE [LARGE SCALE GENOMIC DNA]</scope>
    <source>
        <strain evidence="1 2">DSM 52655</strain>
    </source>
</reference>
<evidence type="ECO:0000313" key="1">
    <source>
        <dbReference type="EMBL" id="ATB42730.1"/>
    </source>
</evidence>
<evidence type="ECO:0000313" key="2">
    <source>
        <dbReference type="Proteomes" id="UP000217257"/>
    </source>
</evidence>
<proteinExistence type="predicted"/>
<dbReference type="KEGG" id="cfus:CYFUS_008209"/>
<dbReference type="GO" id="GO:0016787">
    <property type="term" value="F:hydrolase activity"/>
    <property type="evidence" value="ECO:0007669"/>
    <property type="project" value="InterPro"/>
</dbReference>
<gene>
    <name evidence="1" type="ORF">CYFUS_008209</name>
</gene>
<dbReference type="AlphaFoldDB" id="A0A250JGI6"/>
<dbReference type="EMBL" id="CP022098">
    <property type="protein sequence ID" value="ATB42730.1"/>
    <property type="molecule type" value="Genomic_DNA"/>
</dbReference>
<accession>A0A250JGI6</accession>
<sequence>MRGSSKTRKLWAVLVAVSVLGVGCEKPDETPDNPAPVEPPITTPTHTWSWVDFPNTQCDEGTPTGLGVNLTDSKNVVIFFNGGGACWDARTCLEQNLSTHGPFTKTQFDQLAPRISAGNIFDRALANNPYKDWNHFFIPYCTGDLHIGNADNVYTSGSVSVTFHHKGRPNAEAFLARIASTVSEPEQVVVTGSSAGGYGAVLNYALVRSHFPKAKVFLLDDSGPMLKSDAIHPLLRAAWANAWKYDAVMNDIDPAVKDDFSAIHPALARKFPEDRMALLSSTQDQVIRGYMGLPPAQFQAALLDLSSSVLEPLAHTRAFIVPGQSHTMLLNPGGYSAQGVPLLEWINQMHTVDDATWKTLRP</sequence>